<dbReference type="SUPFAM" id="SSF54862">
    <property type="entry name" value="4Fe-4S ferredoxins"/>
    <property type="match status" value="1"/>
</dbReference>
<dbReference type="eggNOG" id="COG0348">
    <property type="taxonomic scope" value="Bacteria"/>
</dbReference>
<keyword evidence="10" id="KW-1185">Reference proteome</keyword>
<keyword evidence="1" id="KW-0813">Transport</keyword>
<feature type="transmembrane region" description="Helical" evidence="7">
    <location>
        <begin position="71"/>
        <end position="104"/>
    </location>
</feature>
<accession>C1DXL6</accession>
<dbReference type="KEGG" id="saf:SULAZ_0131"/>
<name>C1DXL6_SULAA</name>
<evidence type="ECO:0000256" key="3">
    <source>
        <dbReference type="ARBA" id="ARBA00022723"/>
    </source>
</evidence>
<dbReference type="GO" id="GO:0046872">
    <property type="term" value="F:metal ion binding"/>
    <property type="evidence" value="ECO:0007669"/>
    <property type="project" value="UniProtKB-KW"/>
</dbReference>
<sequence>MSTTVAQGQSCPQPSFFEKNKFTILRNIAYLTVIFLLIVLPTFNIVKIDIARNQSFIFGKPVSLAEGLAPVIFAAGIFAILVIVLNLILGRVFCGWICPGGWFAELQEKFRRMWWTPKSKAGEKITYIVFTLITSVLFSLLFLNWVTDLRVFFYKTNPSFIPMWLVFLGMTGMFYFELFIGKRWCRVFCPTGIYQKITPYHHLYKPTLVNVDACTDCRECVKNCPMALDPRRMAYINDFYKGIAACIECYNCIDSCTKAQSEKCLPVAMGIVKELPPRDPDFISGKSLQKH</sequence>
<keyword evidence="7" id="KW-0472">Membrane</keyword>
<feature type="transmembrane region" description="Helical" evidence="7">
    <location>
        <begin position="28"/>
        <end position="51"/>
    </location>
</feature>
<reference evidence="9 10" key="1">
    <citation type="journal article" date="2009" name="J. Bacteriol.">
        <title>Complete and draft genome sequences of six members of the Aquificales.</title>
        <authorList>
            <person name="Reysenbach A.L."/>
            <person name="Hamamura N."/>
            <person name="Podar M."/>
            <person name="Griffiths E."/>
            <person name="Ferreira S."/>
            <person name="Hochstein R."/>
            <person name="Heidelberg J."/>
            <person name="Johnson J."/>
            <person name="Mead D."/>
            <person name="Pohorille A."/>
            <person name="Sarmiento M."/>
            <person name="Schweighofer K."/>
            <person name="Seshadri R."/>
            <person name="Voytek M.A."/>
        </authorList>
    </citation>
    <scope>NUCLEOTIDE SEQUENCE [LARGE SCALE GENOMIC DNA]</scope>
    <source>
        <strain evidence="10">Az-Fu1 / DSM 15241 / OCM 825</strain>
    </source>
</reference>
<dbReference type="HOGENOM" id="CLU_1007513_0_0_0"/>
<keyword evidence="4" id="KW-0249">Electron transport</keyword>
<dbReference type="Pfam" id="PF12801">
    <property type="entry name" value="Fer4_5"/>
    <property type="match status" value="2"/>
</dbReference>
<evidence type="ECO:0000313" key="9">
    <source>
        <dbReference type="EMBL" id="ACN99073.1"/>
    </source>
</evidence>
<evidence type="ECO:0000259" key="8">
    <source>
        <dbReference type="PROSITE" id="PS51379"/>
    </source>
</evidence>
<dbReference type="STRING" id="204536.SULAZ_0131"/>
<dbReference type="PROSITE" id="PS00198">
    <property type="entry name" value="4FE4S_FER_1"/>
    <property type="match status" value="1"/>
</dbReference>
<evidence type="ECO:0000256" key="2">
    <source>
        <dbReference type="ARBA" id="ARBA00022485"/>
    </source>
</evidence>
<protein>
    <recommendedName>
        <fullName evidence="8">4Fe-4S ferredoxin-type domain-containing protein</fullName>
    </recommendedName>
</protein>
<organism evidence="9 10">
    <name type="scientific">Sulfurihydrogenibium azorense (strain DSM 15241 / OCM 825 / Az-Fu1)</name>
    <dbReference type="NCBI Taxonomy" id="204536"/>
    <lineage>
        <taxon>Bacteria</taxon>
        <taxon>Pseudomonadati</taxon>
        <taxon>Aquificota</taxon>
        <taxon>Aquificia</taxon>
        <taxon>Aquificales</taxon>
        <taxon>Hydrogenothermaceae</taxon>
        <taxon>Sulfurihydrogenibium</taxon>
    </lineage>
</organism>
<dbReference type="InterPro" id="IPR051684">
    <property type="entry name" value="Electron_Trans/Redox"/>
</dbReference>
<evidence type="ECO:0000256" key="5">
    <source>
        <dbReference type="ARBA" id="ARBA00023004"/>
    </source>
</evidence>
<dbReference type="OrthoDB" id="9786132at2"/>
<keyword evidence="7" id="KW-1133">Transmembrane helix</keyword>
<dbReference type="Gene3D" id="3.30.70.20">
    <property type="match status" value="1"/>
</dbReference>
<dbReference type="EMBL" id="CP001229">
    <property type="protein sequence ID" value="ACN99073.1"/>
    <property type="molecule type" value="Genomic_DNA"/>
</dbReference>
<dbReference type="GO" id="GO:0005886">
    <property type="term" value="C:plasma membrane"/>
    <property type="evidence" value="ECO:0007669"/>
    <property type="project" value="TreeGrafter"/>
</dbReference>
<evidence type="ECO:0000256" key="6">
    <source>
        <dbReference type="ARBA" id="ARBA00023014"/>
    </source>
</evidence>
<feature type="transmembrane region" description="Helical" evidence="7">
    <location>
        <begin position="125"/>
        <end position="147"/>
    </location>
</feature>
<dbReference type="InterPro" id="IPR017900">
    <property type="entry name" value="4Fe4S_Fe_S_CS"/>
</dbReference>
<evidence type="ECO:0000256" key="7">
    <source>
        <dbReference type="SAM" id="Phobius"/>
    </source>
</evidence>
<proteinExistence type="predicted"/>
<feature type="domain" description="4Fe-4S ferredoxin-type" evidence="8">
    <location>
        <begin position="204"/>
        <end position="233"/>
    </location>
</feature>
<dbReference type="PANTHER" id="PTHR30176">
    <property type="entry name" value="FERREDOXIN-TYPE PROTEIN NAPH"/>
    <property type="match status" value="1"/>
</dbReference>
<evidence type="ECO:0000256" key="4">
    <source>
        <dbReference type="ARBA" id="ARBA00022982"/>
    </source>
</evidence>
<dbReference type="PANTHER" id="PTHR30176:SF3">
    <property type="entry name" value="FERREDOXIN-TYPE PROTEIN NAPH"/>
    <property type="match status" value="1"/>
</dbReference>
<dbReference type="Pfam" id="PF13237">
    <property type="entry name" value="Fer4_10"/>
    <property type="match status" value="1"/>
</dbReference>
<gene>
    <name evidence="9" type="ordered locus">SULAZ_0131</name>
</gene>
<dbReference type="Proteomes" id="UP000001369">
    <property type="component" value="Chromosome"/>
</dbReference>
<keyword evidence="5" id="KW-0408">Iron</keyword>
<evidence type="ECO:0000313" key="10">
    <source>
        <dbReference type="Proteomes" id="UP000001369"/>
    </source>
</evidence>
<keyword evidence="7" id="KW-0812">Transmembrane</keyword>
<dbReference type="GO" id="GO:0051539">
    <property type="term" value="F:4 iron, 4 sulfur cluster binding"/>
    <property type="evidence" value="ECO:0007669"/>
    <property type="project" value="UniProtKB-KW"/>
</dbReference>
<dbReference type="PROSITE" id="PS51379">
    <property type="entry name" value="4FE4S_FER_2"/>
    <property type="match status" value="1"/>
</dbReference>
<keyword evidence="6" id="KW-0411">Iron-sulfur</keyword>
<dbReference type="RefSeq" id="WP_012674393.1">
    <property type="nucleotide sequence ID" value="NC_012438.1"/>
</dbReference>
<keyword evidence="3" id="KW-0479">Metal-binding</keyword>
<feature type="transmembrane region" description="Helical" evidence="7">
    <location>
        <begin position="159"/>
        <end position="176"/>
    </location>
</feature>
<keyword evidence="2" id="KW-0004">4Fe-4S</keyword>
<evidence type="ECO:0000256" key="1">
    <source>
        <dbReference type="ARBA" id="ARBA00022448"/>
    </source>
</evidence>
<dbReference type="AlphaFoldDB" id="C1DXL6"/>
<dbReference type="InterPro" id="IPR017896">
    <property type="entry name" value="4Fe4S_Fe-S-bd"/>
</dbReference>